<evidence type="ECO:0000313" key="2">
    <source>
        <dbReference type="EMBL" id="AHH53903.1"/>
    </source>
</evidence>
<keyword evidence="1" id="KW-0812">Transmembrane</keyword>
<keyword evidence="1" id="KW-0472">Membrane</keyword>
<evidence type="ECO:0000256" key="1">
    <source>
        <dbReference type="SAM" id="Phobius"/>
    </source>
</evidence>
<sequence length="58" mass="7027">MLKELGEFADKWFINLCYVYLLIVSLYLVWAIMHRQRQHHEQFLATTRLHLEAVGYDC</sequence>
<dbReference type="EMBL" id="KC787633">
    <property type="protein sequence ID" value="AHH53903.1"/>
    <property type="molecule type" value="Genomic_RNA"/>
</dbReference>
<reference evidence="2" key="1">
    <citation type="submission" date="2013-03" db="EMBL/GenBank/DDBJ databases">
        <authorList>
            <person name="Bailey A."/>
            <person name="Lauck M."/>
            <person name="Friedrich T."/>
            <person name="Goldberg T."/>
            <person name="O'Connor D."/>
        </authorList>
    </citation>
    <scope>NUCLEOTIDE SEQUENCE</scope>
    <source>
        <strain evidence="2">SHFV-krc2</strain>
    </source>
</reference>
<protein>
    <submittedName>
        <fullName evidence="2">Uncharacterized protein</fullName>
    </submittedName>
</protein>
<keyword evidence="1" id="KW-1133">Transmembrane helix</keyword>
<accession>X2D5C8</accession>
<name>X2D5C8_9NIDO</name>
<feature type="transmembrane region" description="Helical" evidence="1">
    <location>
        <begin position="12"/>
        <end position="33"/>
    </location>
</feature>
<reference evidence="2" key="2">
    <citation type="journal article" date="2014" name="PLoS ONE">
        <title>High genetic diversity and adaptive potential of two simian hemorrhagic Fever viruses in a wild primate population.</title>
        <authorList>
            <person name="Bailey A.L."/>
            <person name="Lauck M."/>
            <person name="Weiler A."/>
            <person name="Sibley S.D."/>
            <person name="Dinis J.M."/>
            <person name="Bergman Z."/>
            <person name="Nelson C.W."/>
            <person name="Correll M."/>
            <person name="Gleicher M."/>
            <person name="Hyeroba D."/>
            <person name="Tumukunde A."/>
            <person name="Weny G."/>
            <person name="Chapman C."/>
            <person name="Kuhn J.H."/>
            <person name="Hughes A.L."/>
            <person name="Friedrich T.C."/>
            <person name="Goldberg T.L."/>
            <person name="O'Connor D.H."/>
        </authorList>
    </citation>
    <scope>NUCLEOTIDE SEQUENCE</scope>
    <source>
        <strain evidence="2">SHFV-krc2</strain>
    </source>
</reference>
<organism evidence="2">
    <name type="scientific">Kibale red colobus virus 2</name>
    <dbReference type="NCBI Taxonomy" id="1936072"/>
    <lineage>
        <taxon>Viruses</taxon>
        <taxon>Riboviria</taxon>
        <taxon>Orthornavirae</taxon>
        <taxon>Pisuviricota</taxon>
        <taxon>Pisoniviricetes</taxon>
        <taxon>Nidovirales</taxon>
        <taxon>Arnidovirineae</taxon>
        <taxon>Arteriviridae</taxon>
        <taxon>Simarterivirinae</taxon>
        <taxon>Etaarterivirus</taxon>
        <taxon>Etaarterivirus ugarco</taxon>
        <taxon>Etaarterivirus ugarco 1</taxon>
    </lineage>
</organism>
<proteinExistence type="predicted"/>